<name>A0A1D1YD75_9ARAE</name>
<feature type="region of interest" description="Disordered" evidence="3">
    <location>
        <begin position="428"/>
        <end position="459"/>
    </location>
</feature>
<keyword evidence="1" id="KW-0833">Ubl conjugation pathway</keyword>
<dbReference type="Pfam" id="PF03000">
    <property type="entry name" value="NPH3"/>
    <property type="match status" value="1"/>
</dbReference>
<proteinExistence type="inferred from homology"/>
<dbReference type="EMBL" id="GDJX01015347">
    <property type="protein sequence ID" value="JAT52589.1"/>
    <property type="molecule type" value="Transcribed_RNA"/>
</dbReference>
<dbReference type="AlphaFoldDB" id="A0A1D1YD75"/>
<dbReference type="GO" id="GO:0016567">
    <property type="term" value="P:protein ubiquitination"/>
    <property type="evidence" value="ECO:0007669"/>
    <property type="project" value="UniProtKB-UniPathway"/>
</dbReference>
<comment type="similarity">
    <text evidence="2">Belongs to the NPH3 family.</text>
</comment>
<dbReference type="UniPathway" id="UPA00143"/>
<reference evidence="5" key="1">
    <citation type="submission" date="2015-07" db="EMBL/GenBank/DDBJ databases">
        <title>Transcriptome Assembly of Anthurium amnicola.</title>
        <authorList>
            <person name="Suzuki J."/>
        </authorList>
    </citation>
    <scope>NUCLEOTIDE SEQUENCE</scope>
</reference>
<feature type="domain" description="NPH3" evidence="4">
    <location>
        <begin position="73"/>
        <end position="349"/>
    </location>
</feature>
<protein>
    <submittedName>
        <fullName evidence="5">Root phototropism protein 2</fullName>
    </submittedName>
</protein>
<dbReference type="PANTHER" id="PTHR32370">
    <property type="entry name" value="OS12G0117600 PROTEIN"/>
    <property type="match status" value="1"/>
</dbReference>
<evidence type="ECO:0000256" key="1">
    <source>
        <dbReference type="ARBA" id="ARBA00022786"/>
    </source>
</evidence>
<evidence type="ECO:0000256" key="2">
    <source>
        <dbReference type="PROSITE-ProRule" id="PRU00982"/>
    </source>
</evidence>
<dbReference type="InterPro" id="IPR027356">
    <property type="entry name" value="NPH3_dom"/>
</dbReference>
<feature type="compositionally biased region" description="Basic and acidic residues" evidence="3">
    <location>
        <begin position="440"/>
        <end position="450"/>
    </location>
</feature>
<gene>
    <name evidence="5" type="primary">RPT2_8</name>
    <name evidence="5" type="ORF">g.126402</name>
</gene>
<evidence type="ECO:0000259" key="4">
    <source>
        <dbReference type="PROSITE" id="PS51649"/>
    </source>
</evidence>
<organism evidence="5">
    <name type="scientific">Anthurium amnicola</name>
    <dbReference type="NCBI Taxonomy" id="1678845"/>
    <lineage>
        <taxon>Eukaryota</taxon>
        <taxon>Viridiplantae</taxon>
        <taxon>Streptophyta</taxon>
        <taxon>Embryophyta</taxon>
        <taxon>Tracheophyta</taxon>
        <taxon>Spermatophyta</taxon>
        <taxon>Magnoliopsida</taxon>
        <taxon>Liliopsida</taxon>
        <taxon>Araceae</taxon>
        <taxon>Pothoideae</taxon>
        <taxon>Potheae</taxon>
        <taxon>Anthurium</taxon>
    </lineage>
</organism>
<dbReference type="InterPro" id="IPR043454">
    <property type="entry name" value="NPH3/RPT2-like"/>
</dbReference>
<evidence type="ECO:0000313" key="5">
    <source>
        <dbReference type="EMBL" id="JAT52589.1"/>
    </source>
</evidence>
<sequence length="459" mass="49562">MTDRYCDGNLASRTEEFLSRAALNSLPSALAVLRSCERLLPMADQLNIVQRCVDAVGSKVCDESKFPTRSPDEWWAYELTALSPSTLQKVLAAMRSRGAAPKALATAVSAYAEKLLPDIISGRAPPPAAGPGGDEAARTRQRGLLESVVSLLPDDAPFHVSFLCCLLRAAVFLKSSSSCRGKLEKRVSAALNQASVGDLLSVTLDCGGERVADVETVRRIVAGFVEREGRGGVLYGGGAVCCSAAMQKVARTVDAFVGEIATDQDLGVSKFAGIAAVVPKSARRFDDDLYCAVDIYLKAHPELDEIEREKVCSVMDPLRLSYEARLHASQNKRLPLQIMLHALYYDQLNLRIGGGGAAKAPDPAADMRNQIMADSELIKENEALRSELVRMKMYVSDIHRSQGSSTCKGGGPKKPTFFSSVSKTLGKLNPFARPGSKDTSNLHDGVEVAKPRRRRFSLS</sequence>
<dbReference type="PROSITE" id="PS51649">
    <property type="entry name" value="NPH3"/>
    <property type="match status" value="1"/>
</dbReference>
<evidence type="ECO:0000256" key="3">
    <source>
        <dbReference type="SAM" id="MobiDB-lite"/>
    </source>
</evidence>
<accession>A0A1D1YD75</accession>